<keyword evidence="6 7" id="KW-0234">DNA repair</keyword>
<evidence type="ECO:0000256" key="4">
    <source>
        <dbReference type="ARBA" id="ARBA00022833"/>
    </source>
</evidence>
<protein>
    <recommendedName>
        <fullName evidence="7">Recombination protein RecR</fullName>
    </recommendedName>
</protein>
<dbReference type="Gene3D" id="3.30.60.80">
    <property type="match status" value="1"/>
</dbReference>
<dbReference type="AlphaFoldDB" id="A0A1F7V4A0"/>
<dbReference type="Proteomes" id="UP000177704">
    <property type="component" value="Unassembled WGS sequence"/>
</dbReference>
<evidence type="ECO:0000256" key="6">
    <source>
        <dbReference type="ARBA" id="ARBA00023204"/>
    </source>
</evidence>
<keyword evidence="5 7" id="KW-0233">DNA recombination</keyword>
<feature type="zinc finger region" description="C4-type" evidence="7">
    <location>
        <begin position="58"/>
        <end position="73"/>
    </location>
</feature>
<dbReference type="HAMAP" id="MF_00017">
    <property type="entry name" value="RecR"/>
    <property type="match status" value="1"/>
</dbReference>
<accession>A0A1F7V4A0</accession>
<keyword evidence="4 7" id="KW-0862">Zinc</keyword>
<dbReference type="PROSITE" id="PS01300">
    <property type="entry name" value="RECR"/>
    <property type="match status" value="1"/>
</dbReference>
<dbReference type="GO" id="GO:0006281">
    <property type="term" value="P:DNA repair"/>
    <property type="evidence" value="ECO:0007669"/>
    <property type="project" value="UniProtKB-UniRule"/>
</dbReference>
<evidence type="ECO:0000259" key="8">
    <source>
        <dbReference type="PROSITE" id="PS50880"/>
    </source>
</evidence>
<gene>
    <name evidence="7" type="primary">recR</name>
    <name evidence="9" type="ORF">A3B36_00330</name>
</gene>
<reference evidence="9 10" key="1">
    <citation type="journal article" date="2016" name="Nat. Commun.">
        <title>Thousands of microbial genomes shed light on interconnected biogeochemical processes in an aquifer system.</title>
        <authorList>
            <person name="Anantharaman K."/>
            <person name="Brown C.T."/>
            <person name="Hug L.A."/>
            <person name="Sharon I."/>
            <person name="Castelle C.J."/>
            <person name="Probst A.J."/>
            <person name="Thomas B.C."/>
            <person name="Singh A."/>
            <person name="Wilkins M.J."/>
            <person name="Karaoz U."/>
            <person name="Brodie E.L."/>
            <person name="Williams K.H."/>
            <person name="Hubbard S.S."/>
            <person name="Banfield J.F."/>
        </authorList>
    </citation>
    <scope>NUCLEOTIDE SEQUENCE [LARGE SCALE GENOMIC DNA]</scope>
</reference>
<dbReference type="Pfam" id="PF13662">
    <property type="entry name" value="Toprim_4"/>
    <property type="match status" value="1"/>
</dbReference>
<evidence type="ECO:0000256" key="7">
    <source>
        <dbReference type="HAMAP-Rule" id="MF_00017"/>
    </source>
</evidence>
<dbReference type="PANTHER" id="PTHR30446:SF0">
    <property type="entry name" value="RECOMBINATION PROTEIN RECR"/>
    <property type="match status" value="1"/>
</dbReference>
<dbReference type="SUPFAM" id="SSF111304">
    <property type="entry name" value="Recombination protein RecR"/>
    <property type="match status" value="1"/>
</dbReference>
<dbReference type="Gene3D" id="6.10.250.240">
    <property type="match status" value="1"/>
</dbReference>
<dbReference type="NCBIfam" id="TIGR00615">
    <property type="entry name" value="recR"/>
    <property type="match status" value="1"/>
</dbReference>
<evidence type="ECO:0000313" key="9">
    <source>
        <dbReference type="EMBL" id="OGL84834.1"/>
    </source>
</evidence>
<dbReference type="Gene3D" id="1.10.8.420">
    <property type="entry name" value="RecR Domain 1"/>
    <property type="match status" value="1"/>
</dbReference>
<dbReference type="CDD" id="cd01025">
    <property type="entry name" value="TOPRIM_recR"/>
    <property type="match status" value="1"/>
</dbReference>
<dbReference type="Pfam" id="PF21175">
    <property type="entry name" value="RecR_C"/>
    <property type="match status" value="1"/>
</dbReference>
<dbReference type="InterPro" id="IPR023627">
    <property type="entry name" value="Rcmb_RecR"/>
</dbReference>
<evidence type="ECO:0000256" key="3">
    <source>
        <dbReference type="ARBA" id="ARBA00022771"/>
    </source>
</evidence>
<keyword evidence="1 7" id="KW-0479">Metal-binding</keyword>
<dbReference type="Pfam" id="PF02132">
    <property type="entry name" value="RecR_ZnF"/>
    <property type="match status" value="1"/>
</dbReference>
<dbReference type="Gene3D" id="3.40.1360.10">
    <property type="match status" value="1"/>
</dbReference>
<dbReference type="GO" id="GO:0006310">
    <property type="term" value="P:DNA recombination"/>
    <property type="evidence" value="ECO:0007669"/>
    <property type="project" value="UniProtKB-UniRule"/>
</dbReference>
<comment type="similarity">
    <text evidence="7">Belongs to the RecR family.</text>
</comment>
<dbReference type="GO" id="GO:0008270">
    <property type="term" value="F:zinc ion binding"/>
    <property type="evidence" value="ECO:0007669"/>
    <property type="project" value="UniProtKB-KW"/>
</dbReference>
<dbReference type="SMART" id="SM00493">
    <property type="entry name" value="TOPRIM"/>
    <property type="match status" value="1"/>
</dbReference>
<name>A0A1F7V4A0_9BACT</name>
<dbReference type="Pfam" id="PF21176">
    <property type="entry name" value="RecR_HhH"/>
    <property type="match status" value="1"/>
</dbReference>
<dbReference type="InterPro" id="IPR034137">
    <property type="entry name" value="TOPRIM_RecR"/>
</dbReference>
<dbReference type="InterPro" id="IPR015967">
    <property type="entry name" value="Rcmb_RecR_Znf"/>
</dbReference>
<dbReference type="InterPro" id="IPR006171">
    <property type="entry name" value="TOPRIM_dom"/>
</dbReference>
<evidence type="ECO:0000256" key="5">
    <source>
        <dbReference type="ARBA" id="ARBA00023172"/>
    </source>
</evidence>
<proteinExistence type="inferred from homology"/>
<dbReference type="PANTHER" id="PTHR30446">
    <property type="entry name" value="RECOMBINATION PROTEIN RECR"/>
    <property type="match status" value="1"/>
</dbReference>
<sequence>MPSSYPRSIQDLIDTFKQLPGVGPRTAERYAFALLKLSPDEREQFALSIRNTQGMKRCSQCNNYTDNSLCAICADPRRNKQLICVVADVQDLSAIERTSEYHGVYHVLGGLLSPLEGTSPKDLRIEQLLARVKASTDTLTNRQTVELILAFDQTPEGESTAIYLAKELKPAGATVTRLARGLPTGSDLNYADEMTLSSALSGRREV</sequence>
<keyword evidence="2 7" id="KW-0227">DNA damage</keyword>
<dbReference type="EMBL" id="MGEM01000018">
    <property type="protein sequence ID" value="OGL84834.1"/>
    <property type="molecule type" value="Genomic_DNA"/>
</dbReference>
<dbReference type="InterPro" id="IPR000093">
    <property type="entry name" value="DNA_Rcmb_RecR"/>
</dbReference>
<evidence type="ECO:0000256" key="1">
    <source>
        <dbReference type="ARBA" id="ARBA00022723"/>
    </source>
</evidence>
<evidence type="ECO:0000256" key="2">
    <source>
        <dbReference type="ARBA" id="ARBA00022763"/>
    </source>
</evidence>
<keyword evidence="3 7" id="KW-0863">Zinc-finger</keyword>
<organism evidence="9 10">
    <name type="scientific">Candidatus Uhrbacteria bacterium RIFCSPLOWO2_01_FULL_55_36</name>
    <dbReference type="NCBI Taxonomy" id="1802404"/>
    <lineage>
        <taxon>Bacteria</taxon>
        <taxon>Candidatus Uhriibacteriota</taxon>
    </lineage>
</organism>
<comment type="caution">
    <text evidence="9">The sequence shown here is derived from an EMBL/GenBank/DDBJ whole genome shotgun (WGS) entry which is preliminary data.</text>
</comment>
<comment type="function">
    <text evidence="7">May play a role in DNA repair. It seems to be involved in an RecBC-independent recombinational process of DNA repair. It may act with RecF and RecO.</text>
</comment>
<feature type="domain" description="Toprim" evidence="8">
    <location>
        <begin position="81"/>
        <end position="183"/>
    </location>
</feature>
<dbReference type="PROSITE" id="PS50880">
    <property type="entry name" value="TOPRIM"/>
    <property type="match status" value="1"/>
</dbReference>
<dbReference type="GO" id="GO:0003677">
    <property type="term" value="F:DNA binding"/>
    <property type="evidence" value="ECO:0007669"/>
    <property type="project" value="UniProtKB-UniRule"/>
</dbReference>
<evidence type="ECO:0000313" key="10">
    <source>
        <dbReference type="Proteomes" id="UP000177704"/>
    </source>
</evidence>